<feature type="transmembrane region" description="Helical" evidence="8">
    <location>
        <begin position="397"/>
        <end position="418"/>
    </location>
</feature>
<evidence type="ECO:0000256" key="8">
    <source>
        <dbReference type="SAM" id="Phobius"/>
    </source>
</evidence>
<evidence type="ECO:0000313" key="10">
    <source>
        <dbReference type="EMBL" id="PSR75373.1"/>
    </source>
</evidence>
<evidence type="ECO:0000256" key="7">
    <source>
        <dbReference type="SAM" id="MobiDB-lite"/>
    </source>
</evidence>
<evidence type="ECO:0000259" key="9">
    <source>
        <dbReference type="PROSITE" id="PS50850"/>
    </source>
</evidence>
<dbReference type="EMBL" id="KZ678772">
    <property type="protein sequence ID" value="PSR75373.1"/>
    <property type="molecule type" value="Genomic_DNA"/>
</dbReference>
<gene>
    <name evidence="10" type="ORF">BD289DRAFT_487148</name>
</gene>
<evidence type="ECO:0000256" key="1">
    <source>
        <dbReference type="ARBA" id="ARBA00004141"/>
    </source>
</evidence>
<feature type="transmembrane region" description="Helical" evidence="8">
    <location>
        <begin position="116"/>
        <end position="136"/>
    </location>
</feature>
<feature type="transmembrane region" description="Helical" evidence="8">
    <location>
        <begin position="566"/>
        <end position="584"/>
    </location>
</feature>
<keyword evidence="4 8" id="KW-0812">Transmembrane</keyword>
<dbReference type="Pfam" id="PF07690">
    <property type="entry name" value="MFS_1"/>
    <property type="match status" value="1"/>
</dbReference>
<dbReference type="AlphaFoldDB" id="A0A2T2ZSR8"/>
<keyword evidence="3" id="KW-0813">Transport</keyword>
<protein>
    <submittedName>
        <fullName evidence="10">Major facilitator superfamily domain-containing protein</fullName>
    </submittedName>
</protein>
<dbReference type="InParanoid" id="A0A2T2ZSR8"/>
<reference evidence="10 11" key="1">
    <citation type="journal article" date="2018" name="Mycol. Prog.">
        <title>Coniella lustricola, a new species from submerged detritus.</title>
        <authorList>
            <person name="Raudabaugh D.B."/>
            <person name="Iturriaga T."/>
            <person name="Carver A."/>
            <person name="Mondo S."/>
            <person name="Pangilinan J."/>
            <person name="Lipzen A."/>
            <person name="He G."/>
            <person name="Amirebrahimi M."/>
            <person name="Grigoriev I.V."/>
            <person name="Miller A.N."/>
        </authorList>
    </citation>
    <scope>NUCLEOTIDE SEQUENCE [LARGE SCALE GENOMIC DNA]</scope>
    <source>
        <strain evidence="10 11">B22-T-1</strain>
    </source>
</reference>
<dbReference type="Proteomes" id="UP000241462">
    <property type="component" value="Unassembled WGS sequence"/>
</dbReference>
<feature type="transmembrane region" description="Helical" evidence="8">
    <location>
        <begin position="427"/>
        <end position="445"/>
    </location>
</feature>
<proteinExistence type="inferred from homology"/>
<comment type="subcellular location">
    <subcellularLocation>
        <location evidence="1">Membrane</location>
        <topology evidence="1">Multi-pass membrane protein</topology>
    </subcellularLocation>
</comment>
<name>A0A2T2ZSR8_9PEZI</name>
<accession>A0A2T2ZSR8</accession>
<dbReference type="OrthoDB" id="4078873at2759"/>
<feature type="transmembrane region" description="Helical" evidence="8">
    <location>
        <begin position="451"/>
        <end position="477"/>
    </location>
</feature>
<feature type="transmembrane region" description="Helical" evidence="8">
    <location>
        <begin position="205"/>
        <end position="224"/>
    </location>
</feature>
<evidence type="ECO:0000256" key="2">
    <source>
        <dbReference type="ARBA" id="ARBA00008335"/>
    </source>
</evidence>
<dbReference type="FunFam" id="1.20.1250.20:FF:000284">
    <property type="entry name" value="Siderophore iron transporter mirB"/>
    <property type="match status" value="1"/>
</dbReference>
<evidence type="ECO:0000256" key="3">
    <source>
        <dbReference type="ARBA" id="ARBA00022448"/>
    </source>
</evidence>
<evidence type="ECO:0000313" key="11">
    <source>
        <dbReference type="Proteomes" id="UP000241462"/>
    </source>
</evidence>
<feature type="region of interest" description="Disordered" evidence="7">
    <location>
        <begin position="33"/>
        <end position="60"/>
    </location>
</feature>
<sequence length="600" mass="65166">MDDHAGVEQPLLGNNHHRFGAREHDDAYARRVATAAPSVEPEDAEDAASTDTTSSPFDSETQTGVQLADAVNLVWTKHALVLVYCFIFLNFFINSLEAQTSSNLIPYVVSNFSAHALIPAVSITSQILGGVLKLPIAKLIDTWGRPQGLLVATVFGTVGLIMLSWCRDVKTYAAAQIFHTIGFNGVQYILDIIIADTSSLQDRALAFAFANSPFILTTFVGPVAAKWFLRHSSWRVSFALFAVLTPLVAAPVFIILQANARKAKDLGVVHYKRPERTWQKSIHHYLVEFDAMGIVLAASGLTLFLLPFSIAGSAGSKWSSPLILGMLLLGCVLIGAFVLFEHYCAPKPFVPFQLLLSRNVMGAFVLSAVFFISYYCWDGYYTSYLQVVHQLSVAEAGYVASIFTIGTCLSGLVVGWLVRRTDRFKSLALAAVPVHALGGGLMIFFRQPHTPVLYVILCQVLISAGGGVLVITHQMAAMAVAKHGEVASLLALLGLSSAVGAAIGSSVSGAIWTNTVYVELVQRLPDDAKHLAKLIYEDLERQLSYPVGDPVREALMQAYGIAQRRMVIAGLAMSLIALPSVMVWKDIRVSQIKQVKGRVL</sequence>
<feature type="transmembrane region" description="Helical" evidence="8">
    <location>
        <begin position="171"/>
        <end position="193"/>
    </location>
</feature>
<dbReference type="GO" id="GO:0022857">
    <property type="term" value="F:transmembrane transporter activity"/>
    <property type="evidence" value="ECO:0007669"/>
    <property type="project" value="InterPro"/>
</dbReference>
<feature type="domain" description="Major facilitator superfamily (MFS) profile" evidence="9">
    <location>
        <begin position="83"/>
        <end position="588"/>
    </location>
</feature>
<feature type="transmembrane region" description="Helical" evidence="8">
    <location>
        <begin position="489"/>
        <end position="512"/>
    </location>
</feature>
<feature type="transmembrane region" description="Helical" evidence="8">
    <location>
        <begin position="322"/>
        <end position="340"/>
    </location>
</feature>
<dbReference type="GO" id="GO:0005886">
    <property type="term" value="C:plasma membrane"/>
    <property type="evidence" value="ECO:0007669"/>
    <property type="project" value="TreeGrafter"/>
</dbReference>
<dbReference type="InterPro" id="IPR011701">
    <property type="entry name" value="MFS"/>
</dbReference>
<feature type="transmembrane region" description="Helical" evidence="8">
    <location>
        <begin position="360"/>
        <end position="377"/>
    </location>
</feature>
<keyword evidence="5 8" id="KW-1133">Transmembrane helix</keyword>
<evidence type="ECO:0000256" key="5">
    <source>
        <dbReference type="ARBA" id="ARBA00022989"/>
    </source>
</evidence>
<evidence type="ECO:0000256" key="6">
    <source>
        <dbReference type="ARBA" id="ARBA00023136"/>
    </source>
</evidence>
<keyword evidence="11" id="KW-1185">Reference proteome</keyword>
<feature type="transmembrane region" description="Helical" evidence="8">
    <location>
        <begin position="285"/>
        <end position="310"/>
    </location>
</feature>
<organism evidence="10 11">
    <name type="scientific">Coniella lustricola</name>
    <dbReference type="NCBI Taxonomy" id="2025994"/>
    <lineage>
        <taxon>Eukaryota</taxon>
        <taxon>Fungi</taxon>
        <taxon>Dikarya</taxon>
        <taxon>Ascomycota</taxon>
        <taxon>Pezizomycotina</taxon>
        <taxon>Sordariomycetes</taxon>
        <taxon>Sordariomycetidae</taxon>
        <taxon>Diaporthales</taxon>
        <taxon>Schizoparmaceae</taxon>
        <taxon>Coniella</taxon>
    </lineage>
</organism>
<feature type="transmembrane region" description="Helical" evidence="8">
    <location>
        <begin position="148"/>
        <end position="165"/>
    </location>
</feature>
<feature type="transmembrane region" description="Helical" evidence="8">
    <location>
        <begin position="79"/>
        <end position="96"/>
    </location>
</feature>
<comment type="similarity">
    <text evidence="2">Belongs to the major facilitator superfamily.</text>
</comment>
<feature type="compositionally biased region" description="Polar residues" evidence="7">
    <location>
        <begin position="49"/>
        <end position="60"/>
    </location>
</feature>
<keyword evidence="6 8" id="KW-0472">Membrane</keyword>
<dbReference type="FunCoup" id="A0A2T2ZSR8">
    <property type="interactions" value="46"/>
</dbReference>
<feature type="transmembrane region" description="Helical" evidence="8">
    <location>
        <begin position="236"/>
        <end position="256"/>
    </location>
</feature>
<dbReference type="PROSITE" id="PS50850">
    <property type="entry name" value="MFS"/>
    <property type="match status" value="1"/>
</dbReference>
<dbReference type="PANTHER" id="PTHR23501:SF55">
    <property type="entry name" value="SIDEROPHORE IRON TRANSPORTER, PUTATIVE (AFU_ORTHOLOGUE AFUA_3G03440)-RELATED"/>
    <property type="match status" value="1"/>
</dbReference>
<feature type="region of interest" description="Disordered" evidence="7">
    <location>
        <begin position="1"/>
        <end position="21"/>
    </location>
</feature>
<dbReference type="PANTHER" id="PTHR23501">
    <property type="entry name" value="MAJOR FACILITATOR SUPERFAMILY"/>
    <property type="match status" value="1"/>
</dbReference>
<dbReference type="InterPro" id="IPR020846">
    <property type="entry name" value="MFS_dom"/>
</dbReference>
<dbReference type="InterPro" id="IPR036259">
    <property type="entry name" value="MFS_trans_sf"/>
</dbReference>
<dbReference type="SUPFAM" id="SSF103473">
    <property type="entry name" value="MFS general substrate transporter"/>
    <property type="match status" value="1"/>
</dbReference>
<dbReference type="Gene3D" id="1.20.1250.20">
    <property type="entry name" value="MFS general substrate transporter like domains"/>
    <property type="match status" value="2"/>
</dbReference>
<evidence type="ECO:0000256" key="4">
    <source>
        <dbReference type="ARBA" id="ARBA00022692"/>
    </source>
</evidence>